<keyword evidence="4" id="KW-1185">Reference proteome</keyword>
<evidence type="ECO:0000313" key="3">
    <source>
        <dbReference type="EMBL" id="MBM6919862.1"/>
    </source>
</evidence>
<dbReference type="Pfam" id="PF12392">
    <property type="entry name" value="DUF3656"/>
    <property type="match status" value="1"/>
</dbReference>
<feature type="compositionally biased region" description="Basic and acidic residues" evidence="1">
    <location>
        <begin position="333"/>
        <end position="344"/>
    </location>
</feature>
<dbReference type="InterPro" id="IPR001539">
    <property type="entry name" value="Peptidase_U32"/>
</dbReference>
<dbReference type="PANTHER" id="PTHR30217:SF10">
    <property type="entry name" value="23S RRNA 5-HYDROXYCYTIDINE C2501 SYNTHASE"/>
    <property type="match status" value="1"/>
</dbReference>
<dbReference type="PANTHER" id="PTHR30217">
    <property type="entry name" value="PEPTIDASE U32 FAMILY"/>
    <property type="match status" value="1"/>
</dbReference>
<dbReference type="PROSITE" id="PS01276">
    <property type="entry name" value="PEPTIDASE_U32"/>
    <property type="match status" value="1"/>
</dbReference>
<feature type="region of interest" description="Disordered" evidence="1">
    <location>
        <begin position="333"/>
        <end position="354"/>
    </location>
</feature>
<dbReference type="InterPro" id="IPR051454">
    <property type="entry name" value="RNA/ubiquinone_mod_enzymes"/>
</dbReference>
<gene>
    <name evidence="3" type="ORF">H6A12_01615</name>
</gene>
<dbReference type="RefSeq" id="WP_204444115.1">
    <property type="nucleotide sequence ID" value="NZ_JACJKY010000002.1"/>
</dbReference>
<feature type="domain" description="Peptidase U32 collagenase" evidence="2">
    <location>
        <begin position="303"/>
        <end position="413"/>
    </location>
</feature>
<organism evidence="3 4">
    <name type="scientific">Merdimmobilis hominis</name>
    <dbReference type="NCBI Taxonomy" id="2897707"/>
    <lineage>
        <taxon>Bacteria</taxon>
        <taxon>Bacillati</taxon>
        <taxon>Bacillota</taxon>
        <taxon>Clostridia</taxon>
        <taxon>Eubacteriales</taxon>
        <taxon>Oscillospiraceae</taxon>
        <taxon>Merdimmobilis</taxon>
    </lineage>
</organism>
<reference evidence="3" key="2">
    <citation type="journal article" date="2021" name="Sci. Rep.">
        <title>The distribution of antibiotic resistance genes in chicken gut microbiota commensals.</title>
        <authorList>
            <person name="Juricova H."/>
            <person name="Matiasovicova J."/>
            <person name="Kubasova T."/>
            <person name="Cejkova D."/>
            <person name="Rychlik I."/>
        </authorList>
    </citation>
    <scope>NUCLEOTIDE SEQUENCE</scope>
    <source>
        <strain evidence="3">An559</strain>
    </source>
</reference>
<dbReference type="Proteomes" id="UP000774750">
    <property type="component" value="Unassembled WGS sequence"/>
</dbReference>
<dbReference type="InterPro" id="IPR020988">
    <property type="entry name" value="Pept_U32_collagenase"/>
</dbReference>
<dbReference type="EMBL" id="JACJKY010000002">
    <property type="protein sequence ID" value="MBM6919862.1"/>
    <property type="molecule type" value="Genomic_DNA"/>
</dbReference>
<proteinExistence type="predicted"/>
<dbReference type="Pfam" id="PF01136">
    <property type="entry name" value="Peptidase_U32"/>
    <property type="match status" value="2"/>
</dbReference>
<evidence type="ECO:0000256" key="1">
    <source>
        <dbReference type="SAM" id="MobiDB-lite"/>
    </source>
</evidence>
<evidence type="ECO:0000313" key="4">
    <source>
        <dbReference type="Proteomes" id="UP000774750"/>
    </source>
</evidence>
<sequence>MANKPELLLPAGDMESVEAAVQNGADAVYLGAKLFSARQNAANFDKTHLAEAVRYAKIRGVKVYQTLNTLLFDRELSTAARVIADGCEAGVDAFIVQDWGVVSLIRSIAPNMHIHGSTQMSVHTKKGAEAMRALGLSRVVLSRELSLAEIKEITQSVPIETEVFVHGALCMSVSGQCYMSGMIGGRSGNRGCCAGTCRLPFSNRKNKEDYDLSLKDLCALSQIQALAEAGVTSFKIEGRMKRPEYVAACAQVYREQLDGGKGDEALLRDVFARSGFTDGYLTGKRGAPMFGVRSRDDVVRATPKLLRSLANSYQTENGRIPLSFSLSVKKDEPVSLTGTDKDGHTASCTSDPPEIAREKAFSAESGERILKKLGGTIFVPGDITVSCDEGLMVPVSKLNELRRAVCAEIEAQRAQFVPVQTHAVTLPDVPKHPVKRRTNDEPFLFARFETISQVPFSQMANIGLFALPLAEVSAHTDVLKPYQGRLLIELPRMMASREESVMKTLSALKAQGFERVVCENIAHVQIANELQLEPAGGVFLNVTNSESARVLSRMGVSHVTLSFEMNAQDAVRIQSPIPCGAVVYGYLPLMLVRNCPVQAKTNCASCDGRPTLTDRRNTPFYVMCRKPYGAEILNGTPLWMADRMQELSNLSYGLLYFTREDMQTCASVIRDYCEKTPANEPYTRGLYYRNV</sequence>
<accession>A0A938X300</accession>
<comment type="caution">
    <text evidence="3">The sequence shown here is derived from an EMBL/GenBank/DDBJ whole genome shotgun (WGS) entry which is preliminary data.</text>
</comment>
<evidence type="ECO:0000259" key="2">
    <source>
        <dbReference type="Pfam" id="PF12392"/>
    </source>
</evidence>
<dbReference type="AlphaFoldDB" id="A0A938X300"/>
<reference evidence="3" key="1">
    <citation type="submission" date="2020-08" db="EMBL/GenBank/DDBJ databases">
        <authorList>
            <person name="Cejkova D."/>
            <person name="Kubasova T."/>
            <person name="Jahodarova E."/>
            <person name="Rychlik I."/>
        </authorList>
    </citation>
    <scope>NUCLEOTIDE SEQUENCE</scope>
    <source>
        <strain evidence="3">An559</strain>
    </source>
</reference>
<protein>
    <submittedName>
        <fullName evidence="3">U32 family peptidase</fullName>
    </submittedName>
</protein>
<name>A0A938X300_9FIRM</name>